<evidence type="ECO:0000313" key="4">
    <source>
        <dbReference type="EMBL" id="TWO72299.1"/>
    </source>
</evidence>
<gene>
    <name evidence="4" type="ORF">FN976_06230</name>
</gene>
<name>A0A562ZUM4_9BURK</name>
<feature type="domain" description="NAD-dependent epimerase/dehydratase" evidence="3">
    <location>
        <begin position="4"/>
        <end position="212"/>
    </location>
</feature>
<comment type="caution">
    <text evidence="4">The sequence shown here is derived from an EMBL/GenBank/DDBJ whole genome shotgun (WGS) entry which is preliminary data.</text>
</comment>
<sequence>MKLLLTGGTGFLGSALARYWAVTDAKIMLLMRRDSDLRKVGIPITSSAVLRPESDRELTEGIRSFEPDVIVHTACSYGRQGETLQDVLDANVRLGLALMDASSKFSNRVTFLNAGSALEGHVNSYALSKKQFSDWGTMLAGQLAGRMQFVDVALQHFYGPNDSPSKFTTHVIRSCRDQVSELSLTAGEQKRDFIYIDDVVSAFDILVRARGDLNTVERIDVGTGEAPTVRRFAETVRAVTQSQTNLLFGALPYRQNEAMNCRADTRRMRSLGWVARHGLTEGIARTVELEMKKS</sequence>
<evidence type="ECO:0000259" key="3">
    <source>
        <dbReference type="Pfam" id="PF01370"/>
    </source>
</evidence>
<evidence type="ECO:0000256" key="2">
    <source>
        <dbReference type="ARBA" id="ARBA00007637"/>
    </source>
</evidence>
<dbReference type="InterPro" id="IPR036291">
    <property type="entry name" value="NAD(P)-bd_dom_sf"/>
</dbReference>
<dbReference type="PANTHER" id="PTHR43000">
    <property type="entry name" value="DTDP-D-GLUCOSE 4,6-DEHYDRATASE-RELATED"/>
    <property type="match status" value="1"/>
</dbReference>
<comment type="similarity">
    <text evidence="2">Belongs to the NAD(P)-dependent epimerase/dehydratase family.</text>
</comment>
<dbReference type="OrthoDB" id="9769113at2"/>
<comment type="pathway">
    <text evidence="1">Bacterial outer membrane biogenesis; LPS O-antigen biosynthesis.</text>
</comment>
<reference evidence="4 5" key="1">
    <citation type="submission" date="2019-07" db="EMBL/GenBank/DDBJ databases">
        <title>Caenimonas sedimenti sp. nov., isolated from activated sludge.</title>
        <authorList>
            <person name="Xu J."/>
        </authorList>
    </citation>
    <scope>NUCLEOTIDE SEQUENCE [LARGE SCALE GENOMIC DNA]</scope>
    <source>
        <strain evidence="4 5">HX-9-20</strain>
    </source>
</reference>
<dbReference type="EMBL" id="VOBQ01000004">
    <property type="protein sequence ID" value="TWO72299.1"/>
    <property type="molecule type" value="Genomic_DNA"/>
</dbReference>
<dbReference type="InterPro" id="IPR001509">
    <property type="entry name" value="Epimerase_deHydtase"/>
</dbReference>
<protein>
    <submittedName>
        <fullName evidence="4">NAD(P)-dependent oxidoreductase</fullName>
    </submittedName>
</protein>
<evidence type="ECO:0000256" key="1">
    <source>
        <dbReference type="ARBA" id="ARBA00005125"/>
    </source>
</evidence>
<dbReference type="Proteomes" id="UP000318199">
    <property type="component" value="Unassembled WGS sequence"/>
</dbReference>
<proteinExistence type="inferred from homology"/>
<dbReference type="Pfam" id="PF01370">
    <property type="entry name" value="Epimerase"/>
    <property type="match status" value="1"/>
</dbReference>
<dbReference type="Gene3D" id="3.40.50.720">
    <property type="entry name" value="NAD(P)-binding Rossmann-like Domain"/>
    <property type="match status" value="1"/>
</dbReference>
<dbReference type="SUPFAM" id="SSF51735">
    <property type="entry name" value="NAD(P)-binding Rossmann-fold domains"/>
    <property type="match status" value="1"/>
</dbReference>
<dbReference type="RefSeq" id="WP_145892081.1">
    <property type="nucleotide sequence ID" value="NZ_VOBQ01000004.1"/>
</dbReference>
<organism evidence="4 5">
    <name type="scientific">Caenimonas sedimenti</name>
    <dbReference type="NCBI Taxonomy" id="2596921"/>
    <lineage>
        <taxon>Bacteria</taxon>
        <taxon>Pseudomonadati</taxon>
        <taxon>Pseudomonadota</taxon>
        <taxon>Betaproteobacteria</taxon>
        <taxon>Burkholderiales</taxon>
        <taxon>Comamonadaceae</taxon>
        <taxon>Caenimonas</taxon>
    </lineage>
</organism>
<accession>A0A562ZUM4</accession>
<keyword evidence="5" id="KW-1185">Reference proteome</keyword>
<evidence type="ECO:0000313" key="5">
    <source>
        <dbReference type="Proteomes" id="UP000318199"/>
    </source>
</evidence>
<dbReference type="AlphaFoldDB" id="A0A562ZUM4"/>